<dbReference type="HGNC" id="HGNC:8127">
    <property type="gene designation" value="OGT"/>
</dbReference>
<keyword evidence="2" id="KW-1185">Reference proteome</keyword>
<accession>A0A8V8TP98</accession>
<dbReference type="GeneTree" id="ENSGT00940000155085"/>
<proteinExistence type="predicted"/>
<reference evidence="1" key="5">
    <citation type="submission" date="2025-09" db="UniProtKB">
        <authorList>
            <consortium name="Ensembl"/>
        </authorList>
    </citation>
    <scope>IDENTIFICATION</scope>
</reference>
<reference evidence="1" key="4">
    <citation type="submission" date="2025-08" db="UniProtKB">
        <authorList>
            <consortium name="Ensembl"/>
        </authorList>
    </citation>
    <scope>IDENTIFICATION</scope>
</reference>
<dbReference type="OrthoDB" id="9991317at2759"/>
<dbReference type="Ensembl" id="ENST00000699779.1">
    <property type="protein sequence ID" value="ENSP00000514585.1"/>
    <property type="gene ID" value="ENSG00000147162.15"/>
</dbReference>
<protein>
    <submittedName>
        <fullName evidence="1">O-linked N-acetylglucosamine (GlcNAc) transferase</fullName>
    </submittedName>
</protein>
<gene>
    <name evidence="1" type="primary">OGT</name>
</gene>
<reference evidence="1 2" key="1">
    <citation type="journal article" date="2001" name="Nature">
        <title>Initial sequencing and analysis of the human genome.</title>
        <authorList>
            <consortium name="International Human Genome Sequencing Consortium"/>
            <person name="Lander E.S."/>
            <person name="Linton L.M."/>
            <person name="Birren B."/>
            <person name="Nusbaum C."/>
            <person name="Zody M.C."/>
            <person name="Baldwin J."/>
            <person name="Devon K."/>
            <person name="Dewar K."/>
            <person name="Doyle M."/>
            <person name="FitzHugh W."/>
            <person name="Funke R."/>
            <person name="Gage D."/>
            <person name="Harris K."/>
            <person name="Heaford A."/>
            <person name="Howland J."/>
            <person name="Kann L."/>
            <person name="Lehoczky J."/>
            <person name="LeVine R."/>
            <person name="McEwan P."/>
            <person name="McKernan K."/>
            <person name="Meldrim J."/>
            <person name="Mesirov J.P."/>
            <person name="Miranda C."/>
            <person name="Morris W."/>
            <person name="Naylor J."/>
            <person name="Raymond C."/>
            <person name="Rosetti M."/>
            <person name="Santos R."/>
            <person name="Sheridan A."/>
            <person name="Sougnez C."/>
            <person name="Stange-Thomann N."/>
            <person name="Stojanovic N."/>
            <person name="Subramanian A."/>
            <person name="Wyman D."/>
            <person name="Rogers J."/>
            <person name="Sulston J."/>
            <person name="Ainscough R."/>
            <person name="Beck S."/>
            <person name="Bentley D."/>
            <person name="Burton J."/>
            <person name="Clee C."/>
            <person name="Carter N."/>
            <person name="Coulson A."/>
            <person name="Deadman R."/>
            <person name="Deloukas P."/>
            <person name="Dunham A."/>
            <person name="Dunham I."/>
            <person name="Durbin R."/>
            <person name="French L."/>
            <person name="Grafham D."/>
            <person name="Gregory S."/>
            <person name="Hubbard T."/>
            <person name="Humphray S."/>
            <person name="Hunt A."/>
            <person name="Jones M."/>
            <person name="Lloyd C."/>
            <person name="McMurray A."/>
            <person name="Matthews L."/>
            <person name="Mercer S."/>
            <person name="Milne S."/>
            <person name="Mullikin J.C."/>
            <person name="Mungall A."/>
            <person name="Plumb R."/>
            <person name="Ross M."/>
            <person name="Shownkeen R."/>
            <person name="Sims S."/>
            <person name="Waterston R.H."/>
            <person name="Wilson R.K."/>
            <person name="Hillier L.W."/>
            <person name="McPherson J.D."/>
            <person name="Marra M.A."/>
            <person name="Mardis E.R."/>
            <person name="Fulton L.A."/>
            <person name="Chinwalla A.T."/>
            <person name="Pepin K.H."/>
            <person name="Gish W.R."/>
            <person name="Chissoe S.L."/>
            <person name="Wendl M.C."/>
            <person name="Delehaunty K.D."/>
            <person name="Miner T.L."/>
            <person name="Delehaunty A."/>
            <person name="Kramer J.B."/>
            <person name="Cook L.L."/>
            <person name="Fulton R.S."/>
            <person name="Johnson D.L."/>
            <person name="Minx P.J."/>
            <person name="Clifton S.W."/>
            <person name="Hawkins T."/>
            <person name="Branscomb E."/>
            <person name="Predki P."/>
            <person name="Richardson P."/>
            <person name="Wenning S."/>
            <person name="Slezak T."/>
            <person name="Doggett N."/>
            <person name="Cheng J.F."/>
            <person name="Olsen A."/>
            <person name="Lucas S."/>
            <person name="Elkin C."/>
            <person name="Uberbacher E."/>
            <person name="Frazier M."/>
            <person name="Gibbs R.A."/>
            <person name="Muzny D.M."/>
            <person name="Scherer S.E."/>
            <person name="Bouck J.B."/>
            <person name="Sodergren E.J."/>
            <person name="Worley K.C."/>
            <person name="Rives C.M."/>
            <person name="Gorrell J.H."/>
            <person name="Metzker M.L."/>
            <person name="Naylor S.L."/>
            <person name="Kucherlapati R.S."/>
            <person name="Nelson D.L."/>
            <person name="Weinstock G.M."/>
            <person name="Sakaki Y."/>
            <person name="Fujiyama A."/>
            <person name="Hattori M."/>
            <person name="Yada T."/>
            <person name="Toyoda A."/>
            <person name="Itoh T."/>
            <person name="Kawagoe C."/>
            <person name="Watanabe H."/>
            <person name="Totoki Y."/>
            <person name="Taylor T."/>
            <person name="Weissenbach J."/>
            <person name="Heilig R."/>
            <person name="Saurin W."/>
            <person name="Artiguenave F."/>
            <person name="Brottier P."/>
            <person name="Bruls T."/>
            <person name="Pelletier E."/>
            <person name="Robert C."/>
            <person name="Wincker P."/>
            <person name="Smith D.R."/>
            <person name="Doucette-Stamm L."/>
            <person name="Rubenfield M."/>
            <person name="Weinstock K."/>
            <person name="Lee H.M."/>
            <person name="Dubois J."/>
            <person name="Rosenthal A."/>
            <person name="Platzer M."/>
            <person name="Nyakatura G."/>
            <person name="Taudien S."/>
            <person name="Rump A."/>
            <person name="Yang H."/>
            <person name="Yu J."/>
            <person name="Wang J."/>
            <person name="Huang G."/>
            <person name="Gu J."/>
            <person name="Hood L."/>
            <person name="Rowen L."/>
            <person name="Madan A."/>
            <person name="Qin S."/>
            <person name="Davis R.W."/>
            <person name="Federspiel N.A."/>
            <person name="Abola A.P."/>
            <person name="Proctor M.J."/>
            <person name="Myers R.M."/>
            <person name="Schmutz J."/>
            <person name="Dickson M."/>
            <person name="Grimwood J."/>
            <person name="Cox D.R."/>
            <person name="Olson M.V."/>
            <person name="Kaul R."/>
            <person name="Raymond C."/>
            <person name="Shimizu N."/>
            <person name="Kawasaki K."/>
            <person name="Minoshima S."/>
            <person name="Evans G.A."/>
            <person name="Athanasiou M."/>
            <person name="Schultz R."/>
            <person name="Roe B.A."/>
            <person name="Chen F."/>
            <person name="Pan H."/>
            <person name="Ramser J."/>
            <person name="Lehrach H."/>
            <person name="Reinhardt R."/>
            <person name="McCombie W.R."/>
            <person name="de la Bastide M."/>
            <person name="Dedhia N."/>
            <person name="Blocker H."/>
            <person name="Hornischer K."/>
            <person name="Nordsiek G."/>
            <person name="Agarwala R."/>
            <person name="Aravind L."/>
            <person name="Bailey J.A."/>
            <person name="Bateman A."/>
            <person name="Batzoglou S."/>
            <person name="Birney E."/>
            <person name="Bork P."/>
            <person name="Brown D.G."/>
            <person name="Burge C.B."/>
            <person name="Cerutti L."/>
            <person name="Chen H.C."/>
            <person name="Church D."/>
            <person name="Clamp M."/>
            <person name="Copley R.R."/>
            <person name="Doerks T."/>
            <person name="Eddy S.R."/>
            <person name="Eichler E.E."/>
            <person name="Furey T.S."/>
            <person name="Galagan J."/>
            <person name="Gilbert J.G."/>
            <person name="Harmon C."/>
            <person name="Hayashizaki Y."/>
            <person name="Haussler D."/>
            <person name="Hermjakob H."/>
            <person name="Hokamp K."/>
            <person name="Jang W."/>
            <person name="Johnson L.S."/>
            <person name="Jones T.A."/>
            <person name="Kasif S."/>
            <person name="Kaspryzk A."/>
            <person name="Kennedy S."/>
            <person name="Kent W.J."/>
            <person name="Kitts P."/>
            <person name="Koonin E.V."/>
            <person name="Korf I."/>
            <person name="Kulp D."/>
            <person name="Lancet D."/>
            <person name="Lowe T.M."/>
            <person name="McLysaght A."/>
            <person name="Mikkelsen T."/>
            <person name="Moran J.V."/>
            <person name="Mulder N."/>
            <person name="Pollara V.J."/>
            <person name="Ponting C.P."/>
            <person name="Schuler G."/>
            <person name="Schultz J."/>
            <person name="Slater G."/>
            <person name="Smit A.F."/>
            <person name="Stupka E."/>
            <person name="Szustakowski J."/>
            <person name="Thierry-Mieg D."/>
            <person name="Thierry-Mieg J."/>
            <person name="Wagner L."/>
            <person name="Wallis J."/>
            <person name="Wheeler R."/>
            <person name="Williams A."/>
            <person name="Wolf Y.I."/>
            <person name="Wolfe K.H."/>
            <person name="Yang S.P."/>
            <person name="Yeh R.F."/>
            <person name="Collins F."/>
            <person name="Guyer M.S."/>
            <person name="Peterson J."/>
            <person name="Felsenfeld A."/>
            <person name="Wetterstrand K.A."/>
            <person name="Patrinos A."/>
            <person name="Morgan M.J."/>
            <person name="de Jong P."/>
            <person name="Catanese J.J."/>
            <person name="Osoegawa K."/>
            <person name="Shizuya H."/>
            <person name="Choi S."/>
            <person name="Chen Y.J."/>
        </authorList>
    </citation>
    <scope>NUCLEOTIDE SEQUENCE [LARGE SCALE GENOMIC DNA]</scope>
</reference>
<name>A0A8V8TP98_HUMAN</name>
<sequence length="73" mass="8406">MASSVGNVADSTDLLTLALWQLNRTPFWQKLIRIWGMCTRKEGSCRRQLSIIDMHCVSNLISSMVILTWQPPW</sequence>
<dbReference type="EMBL" id="AL590763">
    <property type="status" value="NOT_ANNOTATED_CDS"/>
    <property type="molecule type" value="Genomic_DNA"/>
</dbReference>
<organism evidence="1 2">
    <name type="scientific">Homo sapiens</name>
    <name type="common">Human</name>
    <dbReference type="NCBI Taxonomy" id="9606"/>
    <lineage>
        <taxon>Eukaryota</taxon>
        <taxon>Metazoa</taxon>
        <taxon>Chordata</taxon>
        <taxon>Craniata</taxon>
        <taxon>Vertebrata</taxon>
        <taxon>Euteleostomi</taxon>
        <taxon>Mammalia</taxon>
        <taxon>Eutheria</taxon>
        <taxon>Euarchontoglires</taxon>
        <taxon>Primates</taxon>
        <taxon>Haplorrhini</taxon>
        <taxon>Catarrhini</taxon>
        <taxon>Hominidae</taxon>
        <taxon>Homo</taxon>
    </lineage>
</organism>
<dbReference type="Ensembl" id="ENST00000699779.1">
    <property type="protein sequence ID" value="ENSP00000514585.1"/>
    <property type="gene ID" value="ENSG00000147162.16"/>
</dbReference>
<dbReference type="Proteomes" id="UP000005640">
    <property type="component" value="Chromosome X"/>
</dbReference>
<dbReference type="AlphaFoldDB" id="A0A8V8TP98"/>
<evidence type="ECO:0000313" key="1">
    <source>
        <dbReference type="Ensembl" id="ENSP00000514585.1"/>
    </source>
</evidence>
<reference evidence="1 2" key="3">
    <citation type="journal article" date="2005" name="Nature">
        <title>The DNA sequence of the human X chromosome.</title>
        <authorList>
            <person name="Ross M.T."/>
            <person name="Grafham D.V."/>
            <person name="Coffey A.J."/>
            <person name="Scherer S."/>
            <person name="McLay K."/>
            <person name="Muzny D."/>
            <person name="Platzer M."/>
            <person name="Howell G.R."/>
            <person name="Burrows C."/>
            <person name="Bird C.P."/>
            <person name="Frankish A."/>
            <person name="Lovell F.L."/>
            <person name="Howe K.L."/>
            <person name="Ashurst J.L."/>
            <person name="Fulton R.S."/>
            <person name="Sudbrak R."/>
            <person name="Wen G."/>
            <person name="Jones M.C."/>
            <person name="Hurles M.E."/>
            <person name="Andrews T.D."/>
            <person name="Scott C.E."/>
            <person name="Searle S."/>
            <person name="Ramser J."/>
            <person name="Whittaker A."/>
            <person name="Deadman R."/>
            <person name="Carter N.P."/>
            <person name="Hunt S.E."/>
            <person name="Chen R."/>
            <person name="Cree A."/>
            <person name="Gunaratne P."/>
            <person name="Havlak P."/>
            <person name="Hodgson A."/>
            <person name="Metzker M.L."/>
            <person name="Richards S."/>
            <person name="Scott G."/>
            <person name="Steffen D."/>
            <person name="Sodergren E."/>
            <person name="Wheeler D.A."/>
            <person name="Worley K.C."/>
            <person name="Ainscough R."/>
            <person name="Ambrose K.D."/>
            <person name="Ansari-Lari M.A."/>
            <person name="Aradhya S."/>
            <person name="Ashwell R.I."/>
            <person name="Babbage A.K."/>
            <person name="Bagguley C.L."/>
            <person name="Ballabio A."/>
            <person name="Banerjee R."/>
            <person name="Barker G.E."/>
            <person name="Barlow K.F."/>
            <person name="Barrett I.P."/>
            <person name="Bates K.N."/>
            <person name="Beare D.M."/>
            <person name="Beasley H."/>
            <person name="Beasley O."/>
            <person name="Beck A."/>
            <person name="Bethel G."/>
            <person name="Blechschmidt K."/>
            <person name="Brady N."/>
            <person name="Bray-Allen S."/>
            <person name="Bridgeman A.M."/>
            <person name="Brown A.J."/>
            <person name="Brown M.J."/>
            <person name="Bonnin D."/>
            <person name="Bruford E.A."/>
            <person name="Buhay C."/>
            <person name="Burch P."/>
            <person name="Burford D."/>
            <person name="Burgess J."/>
            <person name="Burrill W."/>
            <person name="Burton J."/>
            <person name="Bye J.M."/>
            <person name="Carder C."/>
            <person name="Carrel L."/>
            <person name="Chako J."/>
            <person name="Chapman J.C."/>
            <person name="Chavez D."/>
            <person name="Chen E."/>
            <person name="Chen G."/>
            <person name="Chen Y."/>
            <person name="Chen Z."/>
            <person name="Chinault C."/>
            <person name="Ciccodicola A."/>
            <person name="Clark S.Y."/>
            <person name="Clarke G."/>
            <person name="Clee C.M."/>
            <person name="Clegg S."/>
            <person name="Clerc-Blankenburg K."/>
            <person name="Clifford K."/>
            <person name="Cobley V."/>
            <person name="Cole C.G."/>
            <person name="Conquer J.S."/>
            <person name="Corby N."/>
            <person name="Connor R.E."/>
            <person name="David R."/>
            <person name="Davies J."/>
            <person name="Davis C."/>
            <person name="Davis J."/>
            <person name="Delgado O."/>
            <person name="Deshazo D."/>
            <person name="Dhami P."/>
            <person name="Ding Y."/>
            <person name="Dinh H."/>
            <person name="Dodsworth S."/>
            <person name="Draper H."/>
            <person name="Dugan-Rocha S."/>
            <person name="Dunham A."/>
            <person name="Dunn M."/>
            <person name="Durbin K.J."/>
            <person name="Dutta I."/>
            <person name="Eades T."/>
            <person name="Ellwood M."/>
            <person name="Emery-Cohen A."/>
            <person name="Errington H."/>
            <person name="Evans K.L."/>
            <person name="Faulkner L."/>
            <person name="Francis F."/>
            <person name="Frankland J."/>
            <person name="Fraser A.E."/>
            <person name="Galgoczy P."/>
            <person name="Gilbert J."/>
            <person name="Gill R."/>
            <person name="Glockner G."/>
            <person name="Gregory S.G."/>
            <person name="Gribble S."/>
            <person name="Griffiths C."/>
            <person name="Grocock R."/>
            <person name="Gu Y."/>
            <person name="Gwilliam R."/>
            <person name="Hamilton C."/>
            <person name="Hart E.A."/>
            <person name="Hawes A."/>
            <person name="Heath P.D."/>
            <person name="Heitmann K."/>
            <person name="Hennig S."/>
            <person name="Hernandez J."/>
            <person name="Hinzmann B."/>
            <person name="Ho S."/>
            <person name="Hoffs M."/>
            <person name="Howden P.J."/>
            <person name="Huckle E.J."/>
            <person name="Hume J."/>
            <person name="Hunt P.J."/>
            <person name="Hunt A.R."/>
            <person name="Isherwood J."/>
            <person name="Jacob L."/>
            <person name="Johnson D."/>
            <person name="Jones S."/>
            <person name="de Jong P.J."/>
            <person name="Joseph S.S."/>
            <person name="Keenan S."/>
            <person name="Kelly S."/>
            <person name="Kershaw J.K."/>
            <person name="Khan Z."/>
            <person name="Kioschis P."/>
            <person name="Klages S."/>
            <person name="Knights A.J."/>
            <person name="Kosiura A."/>
            <person name="Kovar-Smith C."/>
            <person name="Laird G.K."/>
            <person name="Langford C."/>
            <person name="Lawlor S."/>
            <person name="Leversha M."/>
            <person name="Lewis L."/>
            <person name="Liu W."/>
            <person name="Lloyd C."/>
            <person name="Lloyd D.M."/>
            <person name="Loulseged H."/>
            <person name="Loveland J.E."/>
            <person name="Lovell J.D."/>
            <person name="Lozado R."/>
            <person name="Lu J."/>
            <person name="Lyne R."/>
            <person name="Ma J."/>
            <person name="Maheshwari M."/>
            <person name="Matthews L.H."/>
            <person name="McDowall J."/>
            <person name="McLaren S."/>
            <person name="McMurray A."/>
            <person name="Meidl P."/>
            <person name="Meitinger T."/>
            <person name="Milne S."/>
            <person name="Miner G."/>
            <person name="Mistry S.L."/>
            <person name="Morgan M."/>
            <person name="Morris S."/>
            <person name="Muller I."/>
            <person name="Mullikin J.C."/>
            <person name="Nguyen N."/>
            <person name="Nordsiek G."/>
            <person name="Nyakatura G."/>
            <person name="O'Dell C.N."/>
            <person name="Okwuonu G."/>
            <person name="Palmer S."/>
            <person name="Pandian R."/>
            <person name="Parker D."/>
            <person name="Parrish J."/>
            <person name="Pasternak S."/>
            <person name="Patel D."/>
            <person name="Pearce A.V."/>
            <person name="Pearson D.M."/>
            <person name="Pelan S.E."/>
            <person name="Perez L."/>
            <person name="Porter K.M."/>
            <person name="Ramsey Y."/>
            <person name="Reichwald K."/>
            <person name="Rhodes S."/>
            <person name="Ridler K.A."/>
            <person name="Schlessinger D."/>
            <person name="Schueler M.G."/>
            <person name="Sehra H.K."/>
            <person name="Shaw-Smith C."/>
            <person name="Shen H."/>
            <person name="Sheridan E.M."/>
            <person name="Shownkeen R."/>
            <person name="Skuce C.D."/>
            <person name="Smith M.L."/>
            <person name="Sotheran E.C."/>
            <person name="Steingruber H.E."/>
            <person name="Steward C.A."/>
            <person name="Storey R."/>
            <person name="Swann R.M."/>
            <person name="Swarbreck D."/>
            <person name="Tabor P.E."/>
            <person name="Taudien S."/>
            <person name="Taylor T."/>
            <person name="Teague B."/>
            <person name="Thomas K."/>
            <person name="Thorpe A."/>
            <person name="Timms K."/>
            <person name="Tracey A."/>
            <person name="Trevanion S."/>
            <person name="Tromans A.C."/>
            <person name="d'Urso M."/>
            <person name="Verduzco D."/>
            <person name="Villasana D."/>
            <person name="Waldron L."/>
            <person name="Wall M."/>
            <person name="Wang Q."/>
            <person name="Warren J."/>
            <person name="Warry G.L."/>
            <person name="Wei X."/>
            <person name="West A."/>
            <person name="Whitehead S.L."/>
            <person name="Whiteley M.N."/>
            <person name="Wilkinson J.E."/>
            <person name="Willey D.L."/>
            <person name="Williams G."/>
            <person name="Williams L."/>
            <person name="Williamson A."/>
            <person name="Williamson H."/>
            <person name="Wilming L."/>
            <person name="Woodmansey R.L."/>
            <person name="Wray P.W."/>
            <person name="Yen J."/>
            <person name="Zhang J."/>
            <person name="Zhou J."/>
            <person name="Zoghbi H."/>
            <person name="Zorilla S."/>
            <person name="Buck D."/>
            <person name="Reinhardt R."/>
            <person name="Poustka A."/>
            <person name="Rosenthal A."/>
            <person name="Lehrach H."/>
            <person name="Meindl A."/>
            <person name="Minx P.J."/>
            <person name="Hillier L.W."/>
            <person name="Willard H.F."/>
            <person name="Wilson R.K."/>
            <person name="Waterston R.H."/>
            <person name="Rice C.M."/>
            <person name="Vaudin M."/>
            <person name="Coulson A."/>
            <person name="Nelson D.L."/>
            <person name="Weinstock G."/>
            <person name="Sulston J.E."/>
            <person name="Durbin R."/>
            <person name="Hubbard T."/>
            <person name="Gibbs R.A."/>
            <person name="Beck S."/>
            <person name="Rogers J."/>
            <person name="Bentley D.R."/>
        </authorList>
    </citation>
    <scope>NUCLEOTIDE SEQUENCE [LARGE SCALE GENOMIC DNA]</scope>
</reference>
<dbReference type="OpenTargets" id="ENSG00000147162"/>
<reference evidence="1 2" key="2">
    <citation type="journal article" date="2004" name="Nature">
        <title>Finishing the euchromatic sequence of the human genome.</title>
        <authorList>
            <consortium name="International Human Genome Sequencing Consortium"/>
        </authorList>
    </citation>
    <scope>NUCLEOTIDE SEQUENCE [LARGE SCALE GENOMIC DNA]</scope>
</reference>
<evidence type="ECO:0000313" key="2">
    <source>
        <dbReference type="Proteomes" id="UP000005640"/>
    </source>
</evidence>